<dbReference type="SUPFAM" id="SSF53335">
    <property type="entry name" value="S-adenosyl-L-methionine-dependent methyltransferases"/>
    <property type="match status" value="1"/>
</dbReference>
<dbReference type="CDD" id="cd00165">
    <property type="entry name" value="S4"/>
    <property type="match status" value="1"/>
</dbReference>
<dbReference type="EMBL" id="APML01000019">
    <property type="protein sequence ID" value="ENH97424.1"/>
    <property type="molecule type" value="Genomic_DNA"/>
</dbReference>
<dbReference type="InterPro" id="IPR004538">
    <property type="entry name" value="Hemolysin_A/TlyA"/>
</dbReference>
<dbReference type="PANTHER" id="PTHR32319:SF0">
    <property type="entry name" value="BACTERIAL HEMOLYSIN-LIKE PROTEIN"/>
    <property type="match status" value="1"/>
</dbReference>
<reference evidence="5 6" key="1">
    <citation type="submission" date="2013-03" db="EMBL/GenBank/DDBJ databases">
        <title>Draft genome sequence of Gracibacillus halophilus YIM-C55.5, a moderately halophilic and thermophilic organism from the Xiaochaidamu salt lake.</title>
        <authorList>
            <person name="Sugumar T."/>
            <person name="Polireddy D.R."/>
            <person name="Antony A."/>
            <person name="Madhava Y.R."/>
            <person name="Sivakumar N."/>
        </authorList>
    </citation>
    <scope>NUCLEOTIDE SEQUENCE [LARGE SCALE GENOMIC DNA]</scope>
    <source>
        <strain evidence="5 6">YIM-C55.5</strain>
    </source>
</reference>
<dbReference type="InterPro" id="IPR029063">
    <property type="entry name" value="SAM-dependent_MTases_sf"/>
</dbReference>
<dbReference type="GO" id="GO:0032259">
    <property type="term" value="P:methylation"/>
    <property type="evidence" value="ECO:0007669"/>
    <property type="project" value="InterPro"/>
</dbReference>
<dbReference type="eggNOG" id="COG1189">
    <property type="taxonomic scope" value="Bacteria"/>
</dbReference>
<dbReference type="Gene3D" id="3.10.290.10">
    <property type="entry name" value="RNA-binding S4 domain"/>
    <property type="match status" value="1"/>
</dbReference>
<dbReference type="PROSITE" id="PS50889">
    <property type="entry name" value="S4"/>
    <property type="match status" value="1"/>
</dbReference>
<dbReference type="Gene3D" id="3.40.50.150">
    <property type="entry name" value="Vaccinia Virus protein VP39"/>
    <property type="match status" value="1"/>
</dbReference>
<evidence type="ECO:0000256" key="3">
    <source>
        <dbReference type="PROSITE-ProRule" id="PRU00182"/>
    </source>
</evidence>
<protein>
    <submittedName>
        <fullName evidence="5">Hemolysin A</fullName>
    </submittedName>
</protein>
<sequence length="278" mass="31247">MGAKKIRIDQHIVEQGFVQSREKAKRTIMAGLVFVDGERVDKPGTKIPVDSDIDIKGQLIPYVGRGGLKLEKALKTFDLSLEGRKMIDIGASTGGFTDCGLQNGLQLSYAVDVGYNQLAWKLRNDDRVIVMERTNFRYMTSDQLSYGQPDFACIDVSFISLKLMLPPLFHLLHENGDIIMLVKPQFEAGREQVGKKGIVRDPNVHEQVLTEILTFAHNEGFTFYGLTFSPITGGDGNIEFLAWMKKEKDSEDVSFLEEVNRIVKEAHETLDQSKNESM</sequence>
<dbReference type="InterPro" id="IPR002877">
    <property type="entry name" value="RNA_MeTrfase_FtsJ_dom"/>
</dbReference>
<dbReference type="InterPro" id="IPR047048">
    <property type="entry name" value="TlyA"/>
</dbReference>
<organism evidence="5 6">
    <name type="scientific">Gracilibacillus halophilus YIM-C55.5</name>
    <dbReference type="NCBI Taxonomy" id="1308866"/>
    <lineage>
        <taxon>Bacteria</taxon>
        <taxon>Bacillati</taxon>
        <taxon>Bacillota</taxon>
        <taxon>Bacilli</taxon>
        <taxon>Bacillales</taxon>
        <taxon>Bacillaceae</taxon>
        <taxon>Gracilibacillus</taxon>
    </lineage>
</organism>
<dbReference type="NCBIfam" id="TIGR00478">
    <property type="entry name" value="tly"/>
    <property type="match status" value="1"/>
</dbReference>
<dbReference type="Pfam" id="PF01728">
    <property type="entry name" value="FtsJ"/>
    <property type="match status" value="1"/>
</dbReference>
<dbReference type="Pfam" id="PF01479">
    <property type="entry name" value="S4"/>
    <property type="match status" value="1"/>
</dbReference>
<accession>N4WDU9</accession>
<comment type="similarity">
    <text evidence="2">Belongs to the TlyA family.</text>
</comment>
<dbReference type="Proteomes" id="UP000012283">
    <property type="component" value="Unassembled WGS sequence"/>
</dbReference>
<keyword evidence="6" id="KW-1185">Reference proteome</keyword>
<dbReference type="AlphaFoldDB" id="N4WDU9"/>
<dbReference type="GO" id="GO:0003723">
    <property type="term" value="F:RNA binding"/>
    <property type="evidence" value="ECO:0007669"/>
    <property type="project" value="UniProtKB-KW"/>
</dbReference>
<dbReference type="InterPro" id="IPR036986">
    <property type="entry name" value="S4_RNA-bd_sf"/>
</dbReference>
<dbReference type="RefSeq" id="WP_003466353.1">
    <property type="nucleotide sequence ID" value="NZ_APML01000019.1"/>
</dbReference>
<dbReference type="OrthoDB" id="9784736at2"/>
<proteinExistence type="inferred from homology"/>
<dbReference type="PATRIC" id="fig|1308866.3.peg.1094"/>
<keyword evidence="1 3" id="KW-0694">RNA-binding</keyword>
<dbReference type="GO" id="GO:0008168">
    <property type="term" value="F:methyltransferase activity"/>
    <property type="evidence" value="ECO:0007669"/>
    <property type="project" value="InterPro"/>
</dbReference>
<dbReference type="InterPro" id="IPR002942">
    <property type="entry name" value="S4_RNA-bd"/>
</dbReference>
<dbReference type="PIRSF" id="PIRSF005578">
    <property type="entry name" value="TlyA"/>
    <property type="match status" value="1"/>
</dbReference>
<dbReference type="SMART" id="SM00363">
    <property type="entry name" value="S4"/>
    <property type="match status" value="1"/>
</dbReference>
<evidence type="ECO:0000313" key="5">
    <source>
        <dbReference type="EMBL" id="ENH97424.1"/>
    </source>
</evidence>
<evidence type="ECO:0000313" key="6">
    <source>
        <dbReference type="Proteomes" id="UP000012283"/>
    </source>
</evidence>
<name>N4WDU9_9BACI</name>
<evidence type="ECO:0000256" key="1">
    <source>
        <dbReference type="ARBA" id="ARBA00022884"/>
    </source>
</evidence>
<feature type="domain" description="RNA-binding S4" evidence="4">
    <location>
        <begin position="6"/>
        <end position="69"/>
    </location>
</feature>
<gene>
    <name evidence="5" type="ORF">J416_05408</name>
</gene>
<comment type="caution">
    <text evidence="5">The sequence shown here is derived from an EMBL/GenBank/DDBJ whole genome shotgun (WGS) entry which is preliminary data.</text>
</comment>
<evidence type="ECO:0000259" key="4">
    <source>
        <dbReference type="SMART" id="SM00363"/>
    </source>
</evidence>
<evidence type="ECO:0000256" key="2">
    <source>
        <dbReference type="ARBA" id="ARBA00029460"/>
    </source>
</evidence>
<dbReference type="PANTHER" id="PTHR32319">
    <property type="entry name" value="BACTERIAL HEMOLYSIN-LIKE PROTEIN"/>
    <property type="match status" value="1"/>
</dbReference>
<dbReference type="SUPFAM" id="SSF55174">
    <property type="entry name" value="Alpha-L RNA-binding motif"/>
    <property type="match status" value="1"/>
</dbReference>
<dbReference type="STRING" id="1308866.J416_05408"/>